<gene>
    <name evidence="1" type="ORF">E0F26_05235</name>
</gene>
<proteinExistence type="predicted"/>
<dbReference type="RefSeq" id="WP_279242990.1">
    <property type="nucleotide sequence ID" value="NZ_CP036501.1"/>
</dbReference>
<reference evidence="1 2" key="1">
    <citation type="submission" date="2019-02" db="EMBL/GenBank/DDBJ databases">
        <title>Halieaceae_genomes.</title>
        <authorList>
            <person name="Li S.-H."/>
        </authorList>
    </citation>
    <scope>NUCLEOTIDE SEQUENCE [LARGE SCALE GENOMIC DNA]</scope>
    <source>
        <strain evidence="1 2">JH123</strain>
    </source>
</reference>
<accession>A0ABY6Q688</accession>
<keyword evidence="2" id="KW-1185">Reference proteome</keyword>
<protein>
    <submittedName>
        <fullName evidence="1">Uncharacterized protein</fullName>
    </submittedName>
</protein>
<evidence type="ECO:0000313" key="2">
    <source>
        <dbReference type="Proteomes" id="UP001317963"/>
    </source>
</evidence>
<dbReference type="Proteomes" id="UP001317963">
    <property type="component" value="Chromosome"/>
</dbReference>
<dbReference type="EMBL" id="CP036501">
    <property type="protein sequence ID" value="UZP74182.1"/>
    <property type="molecule type" value="Genomic_DNA"/>
</dbReference>
<organism evidence="1 2">
    <name type="scientific">Candidatus Paraluminiphilus aquimaris</name>
    <dbReference type="NCBI Taxonomy" id="2518994"/>
    <lineage>
        <taxon>Bacteria</taxon>
        <taxon>Pseudomonadati</taxon>
        <taxon>Pseudomonadota</taxon>
        <taxon>Gammaproteobacteria</taxon>
        <taxon>Cellvibrionales</taxon>
        <taxon>Halieaceae</taxon>
        <taxon>Candidatus Paraluminiphilus</taxon>
    </lineage>
</organism>
<name>A0ABY6Q688_9GAMM</name>
<sequence>MRPRAFTPNAPDYQHPKPFWGTSRFPIAVMGVGVARLRLDFLASSELGFDERPEGSVLLAVSVGLPNGPLKTADMLH</sequence>
<evidence type="ECO:0000313" key="1">
    <source>
        <dbReference type="EMBL" id="UZP74182.1"/>
    </source>
</evidence>